<protein>
    <submittedName>
        <fullName evidence="1">Uncharacterized protein</fullName>
    </submittedName>
</protein>
<dbReference type="Proteomes" id="UP001239111">
    <property type="component" value="Chromosome 1"/>
</dbReference>
<evidence type="ECO:0000313" key="2">
    <source>
        <dbReference type="Proteomes" id="UP001239111"/>
    </source>
</evidence>
<reference evidence="1" key="1">
    <citation type="submission" date="2023-04" db="EMBL/GenBank/DDBJ databases">
        <title>A chromosome-level genome assembly of the parasitoid wasp Eretmocerus hayati.</title>
        <authorList>
            <person name="Zhong Y."/>
            <person name="Liu S."/>
            <person name="Liu Y."/>
        </authorList>
    </citation>
    <scope>NUCLEOTIDE SEQUENCE</scope>
    <source>
        <strain evidence="1">ZJU_SS_LIU_2023</strain>
    </source>
</reference>
<dbReference type="EMBL" id="CM056741">
    <property type="protein sequence ID" value="KAJ8686868.1"/>
    <property type="molecule type" value="Genomic_DNA"/>
</dbReference>
<name>A0ACC2PUS0_9HYME</name>
<gene>
    <name evidence="1" type="ORF">QAD02_022662</name>
</gene>
<accession>A0ACC2PUS0</accession>
<sequence>MRVLSSSGGSNLFIFIAENKRQFSFELEQSESENSVTSDQLEMVFRFDSSTSSESGEEMNETFTADKIREDQVNLKKKRKETRNHAKGGEKTRSGKIRYPCTNDGCERSYSRKNKASYHTRHECGNKELRFKCGYCDYKSSRASNTRRHIIDTHQGCTYNILDISDGNRRYCPPKPATIHSCQKKNNCLKQKSV</sequence>
<keyword evidence="2" id="KW-1185">Reference proteome</keyword>
<evidence type="ECO:0000313" key="1">
    <source>
        <dbReference type="EMBL" id="KAJ8686868.1"/>
    </source>
</evidence>
<comment type="caution">
    <text evidence="1">The sequence shown here is derived from an EMBL/GenBank/DDBJ whole genome shotgun (WGS) entry which is preliminary data.</text>
</comment>
<organism evidence="1 2">
    <name type="scientific">Eretmocerus hayati</name>
    <dbReference type="NCBI Taxonomy" id="131215"/>
    <lineage>
        <taxon>Eukaryota</taxon>
        <taxon>Metazoa</taxon>
        <taxon>Ecdysozoa</taxon>
        <taxon>Arthropoda</taxon>
        <taxon>Hexapoda</taxon>
        <taxon>Insecta</taxon>
        <taxon>Pterygota</taxon>
        <taxon>Neoptera</taxon>
        <taxon>Endopterygota</taxon>
        <taxon>Hymenoptera</taxon>
        <taxon>Apocrita</taxon>
        <taxon>Proctotrupomorpha</taxon>
        <taxon>Chalcidoidea</taxon>
        <taxon>Aphelinidae</taxon>
        <taxon>Aphelininae</taxon>
        <taxon>Eretmocerus</taxon>
    </lineage>
</organism>
<proteinExistence type="predicted"/>